<dbReference type="PANTHER" id="PTHR11941:SF54">
    <property type="entry name" value="ENOYL-COA HYDRATASE, MITOCHONDRIAL"/>
    <property type="match status" value="1"/>
</dbReference>
<dbReference type="PANTHER" id="PTHR11941">
    <property type="entry name" value="ENOYL-COA HYDRATASE-RELATED"/>
    <property type="match status" value="1"/>
</dbReference>
<accession>A0A2A4FPT1</accession>
<dbReference type="KEGG" id="rdi:CMV14_08175"/>
<dbReference type="InterPro" id="IPR029045">
    <property type="entry name" value="ClpP/crotonase-like_dom_sf"/>
</dbReference>
<comment type="caution">
    <text evidence="1">The sequence shown here is derived from an EMBL/GenBank/DDBJ whole genome shotgun (WGS) entry which is preliminary data.</text>
</comment>
<dbReference type="EMBL" id="NWUF01000050">
    <property type="protein sequence ID" value="PCE39712.1"/>
    <property type="molecule type" value="Genomic_DNA"/>
</dbReference>
<dbReference type="OrthoDB" id="9795613at2"/>
<dbReference type="Proteomes" id="UP000218934">
    <property type="component" value="Unassembled WGS sequence"/>
</dbReference>
<organism evidence="1 2">
    <name type="scientific">Rhizorhabdus dicambivorans</name>
    <dbReference type="NCBI Taxonomy" id="1850238"/>
    <lineage>
        <taxon>Bacteria</taxon>
        <taxon>Pseudomonadati</taxon>
        <taxon>Pseudomonadota</taxon>
        <taxon>Alphaproteobacteria</taxon>
        <taxon>Sphingomonadales</taxon>
        <taxon>Sphingomonadaceae</taxon>
        <taxon>Rhizorhabdus</taxon>
    </lineage>
</organism>
<evidence type="ECO:0000313" key="2">
    <source>
        <dbReference type="Proteomes" id="UP000218934"/>
    </source>
</evidence>
<protein>
    <submittedName>
        <fullName evidence="1">Enoyl-CoA hydratase/isomerase family protein</fullName>
    </submittedName>
</protein>
<reference evidence="1 2" key="1">
    <citation type="submission" date="2017-09" db="EMBL/GenBank/DDBJ databases">
        <title>The Catabolism of 3,6-Dichlorosalicylic acid is Initiated by the Cytochrome P450 Monooxygenase DsmABC in Rhizorhabdus dicambivorans Ndbn-20.</title>
        <authorList>
            <person name="Na L."/>
        </authorList>
    </citation>
    <scope>NUCLEOTIDE SEQUENCE [LARGE SCALE GENOMIC DNA]</scope>
    <source>
        <strain evidence="1 2">Ndbn-20m</strain>
    </source>
</reference>
<keyword evidence="1" id="KW-0413">Isomerase</keyword>
<proteinExistence type="predicted"/>
<dbReference type="Gene3D" id="3.90.226.10">
    <property type="entry name" value="2-enoyl-CoA Hydratase, Chain A, domain 1"/>
    <property type="match status" value="1"/>
</dbReference>
<evidence type="ECO:0000313" key="1">
    <source>
        <dbReference type="EMBL" id="PCE39712.1"/>
    </source>
</evidence>
<dbReference type="CDD" id="cd06558">
    <property type="entry name" value="crotonase-like"/>
    <property type="match status" value="1"/>
</dbReference>
<dbReference type="SUPFAM" id="SSF52096">
    <property type="entry name" value="ClpP/crotonase"/>
    <property type="match status" value="1"/>
</dbReference>
<dbReference type="GO" id="GO:0006635">
    <property type="term" value="P:fatty acid beta-oxidation"/>
    <property type="evidence" value="ECO:0007669"/>
    <property type="project" value="TreeGrafter"/>
</dbReference>
<dbReference type="AlphaFoldDB" id="A0A2A4FPT1"/>
<sequence length="279" mass="30730">MTYSDYKFIVLEKVGRVMTATVNSPPFNLVTGALMAELIALSVELEKDPDTLVFVLKSANPQFFLAHFDIERILDLPIEAAAERPRSGDSAYHAMCERFRSMDKITIAQVEGRVGGVGSELIMNFDMRFGVVGKTMINQMEVPLGILPGGTGTQQMPQLMGRARALEIILSGSDLDAETAERWGYLNRAFAPDAIGTQVAMLADRIASFPPDAVRLAKAAVDAAELGKKEGLLEEVFLFRQLLRTKDARQNMMRFLEIGGQTLTGECEIDRISAELNRP</sequence>
<dbReference type="GO" id="GO:0016853">
    <property type="term" value="F:isomerase activity"/>
    <property type="evidence" value="ECO:0007669"/>
    <property type="project" value="UniProtKB-KW"/>
</dbReference>
<gene>
    <name evidence="1" type="ORF">COO09_24060</name>
</gene>
<name>A0A2A4FPT1_9SPHN</name>
<dbReference type="InterPro" id="IPR001753">
    <property type="entry name" value="Enoyl-CoA_hydra/iso"/>
</dbReference>
<dbReference type="Pfam" id="PF00378">
    <property type="entry name" value="ECH_1"/>
    <property type="match status" value="1"/>
</dbReference>
<keyword evidence="2" id="KW-1185">Reference proteome</keyword>
<dbReference type="RefSeq" id="WP_066969980.1">
    <property type="nucleotide sequence ID" value="NZ_CP023449.1"/>
</dbReference>